<evidence type="ECO:0000313" key="1">
    <source>
        <dbReference type="EMBL" id="MBB4962745.1"/>
    </source>
</evidence>
<dbReference type="Proteomes" id="UP000542674">
    <property type="component" value="Unassembled WGS sequence"/>
</dbReference>
<evidence type="ECO:0008006" key="3">
    <source>
        <dbReference type="Google" id="ProtNLM"/>
    </source>
</evidence>
<dbReference type="Pfam" id="PF14430">
    <property type="entry name" value="Imm1"/>
    <property type="match status" value="1"/>
</dbReference>
<evidence type="ECO:0000313" key="2">
    <source>
        <dbReference type="Proteomes" id="UP000542674"/>
    </source>
</evidence>
<reference evidence="1 2" key="1">
    <citation type="submission" date="2020-08" db="EMBL/GenBank/DDBJ databases">
        <title>Sequencing the genomes of 1000 actinobacteria strains.</title>
        <authorList>
            <person name="Klenk H.-P."/>
        </authorList>
    </citation>
    <scope>NUCLEOTIDE SEQUENCE [LARGE SCALE GENOMIC DNA]</scope>
    <source>
        <strain evidence="1 2">DSM 45084</strain>
    </source>
</reference>
<dbReference type="InterPro" id="IPR025680">
    <property type="entry name" value="DddI"/>
</dbReference>
<accession>A0A7W7T007</accession>
<organism evidence="1 2">
    <name type="scientific">Saccharothrix violaceirubra</name>
    <dbReference type="NCBI Taxonomy" id="413306"/>
    <lineage>
        <taxon>Bacteria</taxon>
        <taxon>Bacillati</taxon>
        <taxon>Actinomycetota</taxon>
        <taxon>Actinomycetes</taxon>
        <taxon>Pseudonocardiales</taxon>
        <taxon>Pseudonocardiaceae</taxon>
        <taxon>Saccharothrix</taxon>
    </lineage>
</organism>
<dbReference type="RefSeq" id="WP_184665628.1">
    <property type="nucleotide sequence ID" value="NZ_BAABAI010000042.1"/>
</dbReference>
<protein>
    <recommendedName>
        <fullName evidence="3">Immunity protein Imm1</fullName>
    </recommendedName>
</protein>
<keyword evidence="2" id="KW-1185">Reference proteome</keyword>
<sequence length="146" mass="15714">MTVGYVLDVAYRHGQPVTHLRTDADVDAFVDLLLDPDLDPRYRAATAYAVDERTDTEGLKHELLIGVNPATGRGAVRYTGDEGTWYIAGGDVDPVGAVVFPYFGVPAEFPADAEVPVDLVRRALRGLLAGCGARPEADGLVWVETD</sequence>
<dbReference type="EMBL" id="JACHJS010000001">
    <property type="protein sequence ID" value="MBB4962745.1"/>
    <property type="molecule type" value="Genomic_DNA"/>
</dbReference>
<comment type="caution">
    <text evidence="1">The sequence shown here is derived from an EMBL/GenBank/DDBJ whole genome shotgun (WGS) entry which is preliminary data.</text>
</comment>
<gene>
    <name evidence="1" type="ORF">F4559_000104</name>
</gene>
<dbReference type="AlphaFoldDB" id="A0A7W7T007"/>
<name>A0A7W7T007_9PSEU</name>
<proteinExistence type="predicted"/>